<sequence length="155" mass="17951">MALLPISIRGFVLFLTLVQSVSLYRIYALNDNRVNSLRQPVSSTINDELNQELLQQYLGHDNEDVNINENTYDNSAQLPLWALPSSNLGEEPVWASSNSLRVRSVKPLPQRRNNRPHWNPLVAAYKRCGELFTREERETCFKDAVQMLFVHKLRK</sequence>
<reference evidence="1" key="1">
    <citation type="submission" date="2021-02" db="EMBL/GenBank/DDBJ databases">
        <authorList>
            <person name="Nowell W R."/>
        </authorList>
    </citation>
    <scope>NUCLEOTIDE SEQUENCE</scope>
</reference>
<accession>A0A813ULV0</accession>
<dbReference type="EMBL" id="CAJNOR010000178">
    <property type="protein sequence ID" value="CAF0829086.1"/>
    <property type="molecule type" value="Genomic_DNA"/>
</dbReference>
<evidence type="ECO:0000313" key="1">
    <source>
        <dbReference type="EMBL" id="CAF0829086.1"/>
    </source>
</evidence>
<organism evidence="1 2">
    <name type="scientific">Adineta ricciae</name>
    <name type="common">Rotifer</name>
    <dbReference type="NCBI Taxonomy" id="249248"/>
    <lineage>
        <taxon>Eukaryota</taxon>
        <taxon>Metazoa</taxon>
        <taxon>Spiralia</taxon>
        <taxon>Gnathifera</taxon>
        <taxon>Rotifera</taxon>
        <taxon>Eurotatoria</taxon>
        <taxon>Bdelloidea</taxon>
        <taxon>Adinetida</taxon>
        <taxon>Adinetidae</taxon>
        <taxon>Adineta</taxon>
    </lineage>
</organism>
<gene>
    <name evidence="1" type="ORF">XAT740_LOCUS4364</name>
</gene>
<proteinExistence type="predicted"/>
<dbReference type="AlphaFoldDB" id="A0A813ULV0"/>
<protein>
    <submittedName>
        <fullName evidence="1">Uncharacterized protein</fullName>
    </submittedName>
</protein>
<comment type="caution">
    <text evidence="1">The sequence shown here is derived from an EMBL/GenBank/DDBJ whole genome shotgun (WGS) entry which is preliminary data.</text>
</comment>
<evidence type="ECO:0000313" key="2">
    <source>
        <dbReference type="Proteomes" id="UP000663828"/>
    </source>
</evidence>
<dbReference type="Proteomes" id="UP000663828">
    <property type="component" value="Unassembled WGS sequence"/>
</dbReference>
<name>A0A813ULV0_ADIRI</name>
<keyword evidence="2" id="KW-1185">Reference proteome</keyword>